<keyword evidence="7 9" id="KW-0472">Membrane</keyword>
<keyword evidence="2 8" id="KW-0813">Transport</keyword>
<evidence type="ECO:0000256" key="6">
    <source>
        <dbReference type="ARBA" id="ARBA00022989"/>
    </source>
</evidence>
<accession>A0A5K7ZPB7</accession>
<name>A0A5K7ZPB7_9BACT</name>
<dbReference type="EMBL" id="AP021876">
    <property type="protein sequence ID" value="BBO82387.1"/>
    <property type="molecule type" value="Genomic_DNA"/>
</dbReference>
<feature type="transmembrane region" description="Helical" evidence="9">
    <location>
        <begin position="156"/>
        <end position="176"/>
    </location>
</feature>
<comment type="subcellular location">
    <subcellularLocation>
        <location evidence="1">Cell membrane</location>
        <topology evidence="1">Multi-pass membrane protein</topology>
    </subcellularLocation>
    <subcellularLocation>
        <location evidence="8">Membrane</location>
        <topology evidence="8">Multi-pass membrane protein</topology>
    </subcellularLocation>
</comment>
<dbReference type="Proteomes" id="UP000425960">
    <property type="component" value="Chromosome"/>
</dbReference>
<evidence type="ECO:0000256" key="7">
    <source>
        <dbReference type="ARBA" id="ARBA00023136"/>
    </source>
</evidence>
<evidence type="ECO:0000259" key="10">
    <source>
        <dbReference type="Pfam" id="PF01618"/>
    </source>
</evidence>
<dbReference type="KEGG" id="dov:DSCO28_29530"/>
<sequence>MFDFLAKGGVLVGPILLCSVIALALFLERLIRLGRVKVRGNGLVAGMARFIQKGEDQQAYDLVSQDASPMGRILTQAMEVKNQDRETLEAVLVHATEAEARGLSRYLQTLATIGNITPLLGLLGTVMGMIKAFMVIQEMGGKVNAAVLAGGIWEAMLTTALGLAVALPTMVAHSYLSARVDRYEAQLQDGTVTFLKAIGFRIHGHLHTGKDHTHTHTHAHP</sequence>
<dbReference type="PANTHER" id="PTHR30625:SF15">
    <property type="entry name" value="BIOPOLYMER TRANSPORT PROTEIN EXBB"/>
    <property type="match status" value="1"/>
</dbReference>
<reference evidence="11 12" key="1">
    <citation type="submission" date="2019-11" db="EMBL/GenBank/DDBJ databases">
        <title>Comparative genomics of hydrocarbon-degrading Desulfosarcina strains.</title>
        <authorList>
            <person name="Watanabe M."/>
            <person name="Kojima H."/>
            <person name="Fukui M."/>
        </authorList>
    </citation>
    <scope>NUCLEOTIDE SEQUENCE [LARGE SCALE GENOMIC DNA]</scope>
    <source>
        <strain evidence="11 12">28bB2T</strain>
    </source>
</reference>
<organism evidence="11 12">
    <name type="scientific">Desulfosarcina ovata subsp. sediminis</name>
    <dbReference type="NCBI Taxonomy" id="885957"/>
    <lineage>
        <taxon>Bacteria</taxon>
        <taxon>Pseudomonadati</taxon>
        <taxon>Thermodesulfobacteriota</taxon>
        <taxon>Desulfobacteria</taxon>
        <taxon>Desulfobacterales</taxon>
        <taxon>Desulfosarcinaceae</taxon>
        <taxon>Desulfosarcina</taxon>
    </lineage>
</organism>
<evidence type="ECO:0000256" key="3">
    <source>
        <dbReference type="ARBA" id="ARBA00022475"/>
    </source>
</evidence>
<evidence type="ECO:0000256" key="2">
    <source>
        <dbReference type="ARBA" id="ARBA00022448"/>
    </source>
</evidence>
<dbReference type="InterPro" id="IPR050790">
    <property type="entry name" value="ExbB/TolQ_transport"/>
</dbReference>
<dbReference type="InterPro" id="IPR002898">
    <property type="entry name" value="MotA_ExbB_proton_chnl"/>
</dbReference>
<evidence type="ECO:0000256" key="8">
    <source>
        <dbReference type="RuleBase" id="RU004057"/>
    </source>
</evidence>
<evidence type="ECO:0000256" key="9">
    <source>
        <dbReference type="SAM" id="Phobius"/>
    </source>
</evidence>
<keyword evidence="3" id="KW-1003">Cell membrane</keyword>
<dbReference type="PANTHER" id="PTHR30625">
    <property type="entry name" value="PROTEIN TOLQ"/>
    <property type="match status" value="1"/>
</dbReference>
<evidence type="ECO:0000313" key="11">
    <source>
        <dbReference type="EMBL" id="BBO82387.1"/>
    </source>
</evidence>
<dbReference type="RefSeq" id="WP_155322862.1">
    <property type="nucleotide sequence ID" value="NZ_AP021876.1"/>
</dbReference>
<protein>
    <submittedName>
        <fullName evidence="11">Biopolymer transporter ExbB</fullName>
    </submittedName>
</protein>
<dbReference type="Pfam" id="PF01618">
    <property type="entry name" value="MotA_ExbB"/>
    <property type="match status" value="1"/>
</dbReference>
<evidence type="ECO:0000256" key="5">
    <source>
        <dbReference type="ARBA" id="ARBA00022927"/>
    </source>
</evidence>
<evidence type="ECO:0000313" key="12">
    <source>
        <dbReference type="Proteomes" id="UP000425960"/>
    </source>
</evidence>
<keyword evidence="6 9" id="KW-1133">Transmembrane helix</keyword>
<evidence type="ECO:0000256" key="1">
    <source>
        <dbReference type="ARBA" id="ARBA00004651"/>
    </source>
</evidence>
<comment type="similarity">
    <text evidence="8">Belongs to the exbB/tolQ family.</text>
</comment>
<gene>
    <name evidence="11" type="ORF">DSCO28_29530</name>
</gene>
<dbReference type="GO" id="GO:0017038">
    <property type="term" value="P:protein import"/>
    <property type="evidence" value="ECO:0007669"/>
    <property type="project" value="TreeGrafter"/>
</dbReference>
<feature type="transmembrane region" description="Helical" evidence="9">
    <location>
        <begin position="110"/>
        <end position="136"/>
    </location>
</feature>
<evidence type="ECO:0000256" key="4">
    <source>
        <dbReference type="ARBA" id="ARBA00022692"/>
    </source>
</evidence>
<proteinExistence type="inferred from homology"/>
<feature type="domain" description="MotA/TolQ/ExbB proton channel" evidence="10">
    <location>
        <begin position="67"/>
        <end position="188"/>
    </location>
</feature>
<keyword evidence="4 9" id="KW-0812">Transmembrane</keyword>
<dbReference type="GO" id="GO:0005886">
    <property type="term" value="C:plasma membrane"/>
    <property type="evidence" value="ECO:0007669"/>
    <property type="project" value="UniProtKB-SubCell"/>
</dbReference>
<dbReference type="AlphaFoldDB" id="A0A5K7ZPB7"/>
<keyword evidence="5 8" id="KW-0653">Protein transport</keyword>
<feature type="transmembrane region" description="Helical" evidence="9">
    <location>
        <begin position="6"/>
        <end position="27"/>
    </location>
</feature>